<dbReference type="PANTHER" id="PTHR34796">
    <property type="entry name" value="EXPRESSED PROTEIN"/>
    <property type="match status" value="1"/>
</dbReference>
<dbReference type="InterPro" id="IPR023203">
    <property type="entry name" value="TTHA0068_sf"/>
</dbReference>
<organism evidence="1 2">
    <name type="scientific">Sporosarcina luteola</name>
    <dbReference type="NCBI Taxonomy" id="582850"/>
    <lineage>
        <taxon>Bacteria</taxon>
        <taxon>Bacillati</taxon>
        <taxon>Bacillota</taxon>
        <taxon>Bacilli</taxon>
        <taxon>Bacillales</taxon>
        <taxon>Caryophanaceae</taxon>
        <taxon>Sporosarcina</taxon>
    </lineage>
</organism>
<gene>
    <name evidence="1" type="ORF">SLU01_33140</name>
</gene>
<name>A0A511ZC33_9BACL</name>
<keyword evidence="2" id="KW-1185">Reference proteome</keyword>
<dbReference type="Pfam" id="PF03745">
    <property type="entry name" value="DUF309"/>
    <property type="match status" value="1"/>
</dbReference>
<dbReference type="SUPFAM" id="SSF140663">
    <property type="entry name" value="TTHA0068-like"/>
    <property type="match status" value="1"/>
</dbReference>
<dbReference type="RefSeq" id="WP_147060387.1">
    <property type="nucleotide sequence ID" value="NZ_BJYL01000055.1"/>
</dbReference>
<sequence length="170" mass="20217">MEPYKHPLFLKFIVYFNRNQDYFECHEVLEEYWKSIPNYSKEHPLTAYILLATGLYHWRRSNFNGAYRTLLKAERRFLDFPKFHEAFTHGIDYVRLLDNTNQAVEKVKKAEPFSSFQLSLNSDELNALVDETAASMHLLPLNSDTVIHKHMLRDRNDILAEREKKKGRPL</sequence>
<accession>A0A511ZC33</accession>
<proteinExistence type="predicted"/>
<evidence type="ECO:0000313" key="2">
    <source>
        <dbReference type="Proteomes" id="UP000321901"/>
    </source>
</evidence>
<reference evidence="1 2" key="1">
    <citation type="submission" date="2019-07" db="EMBL/GenBank/DDBJ databases">
        <title>Whole genome shotgun sequence of Sporosarcina luteola NBRC 105378.</title>
        <authorList>
            <person name="Hosoyama A."/>
            <person name="Uohara A."/>
            <person name="Ohji S."/>
            <person name="Ichikawa N."/>
        </authorList>
    </citation>
    <scope>NUCLEOTIDE SEQUENCE [LARGE SCALE GENOMIC DNA]</scope>
    <source>
        <strain evidence="1 2">NBRC 105378</strain>
    </source>
</reference>
<evidence type="ECO:0008006" key="3">
    <source>
        <dbReference type="Google" id="ProtNLM"/>
    </source>
</evidence>
<dbReference type="EMBL" id="BJYL01000055">
    <property type="protein sequence ID" value="GEN85002.1"/>
    <property type="molecule type" value="Genomic_DNA"/>
</dbReference>
<dbReference type="AlphaFoldDB" id="A0A511ZC33"/>
<evidence type="ECO:0000313" key="1">
    <source>
        <dbReference type="EMBL" id="GEN85002.1"/>
    </source>
</evidence>
<dbReference type="PANTHER" id="PTHR34796:SF1">
    <property type="entry name" value="EXPRESSED PROTEIN"/>
    <property type="match status" value="1"/>
</dbReference>
<comment type="caution">
    <text evidence="1">The sequence shown here is derived from an EMBL/GenBank/DDBJ whole genome shotgun (WGS) entry which is preliminary data.</text>
</comment>
<dbReference type="InterPro" id="IPR005500">
    <property type="entry name" value="DUF309"/>
</dbReference>
<protein>
    <recommendedName>
        <fullName evidence="3">DUF309 domain-containing protein</fullName>
    </recommendedName>
</protein>
<dbReference type="OrthoDB" id="165483at2"/>
<dbReference type="Gene3D" id="1.10.3450.10">
    <property type="entry name" value="TTHA0068-like"/>
    <property type="match status" value="1"/>
</dbReference>
<dbReference type="Proteomes" id="UP000321901">
    <property type="component" value="Unassembled WGS sequence"/>
</dbReference>